<feature type="transmembrane region" description="Helical" evidence="7">
    <location>
        <begin position="451"/>
        <end position="473"/>
    </location>
</feature>
<dbReference type="Pfam" id="PF06963">
    <property type="entry name" value="FPN1"/>
    <property type="match status" value="1"/>
</dbReference>
<comment type="caution">
    <text evidence="7">Lacks conserved residue(s) required for the propagation of feature annotation.</text>
</comment>
<feature type="transmembrane region" description="Helical" evidence="7">
    <location>
        <begin position="359"/>
        <end position="378"/>
    </location>
</feature>
<dbReference type="Gene3D" id="1.20.1250.20">
    <property type="entry name" value="MFS general substrate transporter like domains"/>
    <property type="match status" value="1"/>
</dbReference>
<name>A0A6A5XZC4_9PLEO</name>
<keyword evidence="5 7" id="KW-1133">Transmembrane helix</keyword>
<accession>A0A6A5XZC4</accession>
<evidence type="ECO:0000256" key="7">
    <source>
        <dbReference type="RuleBase" id="RU365065"/>
    </source>
</evidence>
<dbReference type="GO" id="GO:0005381">
    <property type="term" value="F:iron ion transmembrane transporter activity"/>
    <property type="evidence" value="ECO:0007669"/>
    <property type="project" value="UniProtKB-UniRule"/>
</dbReference>
<sequence length="516" mass="57381">MPPPRRSISTQRRRSYSGSASTSSHASQSSSSPSTTSVLWRLYLSHALSTWNARTFEFGAVIFLATIFPHTLFYTSLYALCRSGAATVFSSYIGWIVDRTDRLVVVRQSIMWQRYTVAVSCLILQVLLWSNEDRLLTLTWFGIAIVLACFEKLAFVANTVAVERDWLIVIADSLGAEREDMNSSMRRIDLICKLVAPLCISLVDSYSTKIAIWVVFGQNALSAIIEYFAIAQVFAAVPELAQGRSRRARSDSHNGDLAADQQTDSTTPRNPIVANIVRALRPWKDYFWNPAFLASFSLSLLYLTVLSFASQMTTYLLTLGYTSFHVSTMRLAAVALELTATCAAPTLMRKIGAVRSGLWFVNEQLIAIALALVWFTALDFHTRLAGLALAAGVALSRVGLWGFDLSVQYLVQEDAPEATRGSFSAVEAALQNFFELVSFAITMIFHRPEQFQIPVFISAGAVALSATCFARFVRQKRGHFLHTSKCFRREGKLKYQVLPTIEEEGEDTPLDERSGS</sequence>
<feature type="compositionally biased region" description="Low complexity" evidence="8">
    <location>
        <begin position="16"/>
        <end position="33"/>
    </location>
</feature>
<evidence type="ECO:0000256" key="6">
    <source>
        <dbReference type="ARBA" id="ARBA00023136"/>
    </source>
</evidence>
<keyword evidence="3 7" id="KW-0813">Transport</keyword>
<dbReference type="GO" id="GO:0016020">
    <property type="term" value="C:membrane"/>
    <property type="evidence" value="ECO:0007669"/>
    <property type="project" value="UniProtKB-SubCell"/>
</dbReference>
<evidence type="ECO:0000256" key="4">
    <source>
        <dbReference type="ARBA" id="ARBA00022692"/>
    </source>
</evidence>
<dbReference type="PANTHER" id="PTHR11660">
    <property type="entry name" value="SOLUTE CARRIER FAMILY 40 MEMBER"/>
    <property type="match status" value="1"/>
</dbReference>
<organism evidence="9 10">
    <name type="scientific">Aaosphaeria arxii CBS 175.79</name>
    <dbReference type="NCBI Taxonomy" id="1450172"/>
    <lineage>
        <taxon>Eukaryota</taxon>
        <taxon>Fungi</taxon>
        <taxon>Dikarya</taxon>
        <taxon>Ascomycota</taxon>
        <taxon>Pezizomycotina</taxon>
        <taxon>Dothideomycetes</taxon>
        <taxon>Pleosporomycetidae</taxon>
        <taxon>Pleosporales</taxon>
        <taxon>Pleosporales incertae sedis</taxon>
        <taxon>Aaosphaeria</taxon>
    </lineage>
</organism>
<feature type="region of interest" description="Disordered" evidence="8">
    <location>
        <begin position="246"/>
        <end position="266"/>
    </location>
</feature>
<keyword evidence="7" id="KW-0406">Ion transport</keyword>
<feature type="transmembrane region" description="Helical" evidence="7">
    <location>
        <begin position="286"/>
        <end position="309"/>
    </location>
</feature>
<keyword evidence="10" id="KW-1185">Reference proteome</keyword>
<dbReference type="OrthoDB" id="648861at2759"/>
<feature type="transmembrane region" description="Helical" evidence="7">
    <location>
        <begin position="135"/>
        <end position="155"/>
    </location>
</feature>
<evidence type="ECO:0000256" key="8">
    <source>
        <dbReference type="SAM" id="MobiDB-lite"/>
    </source>
</evidence>
<comment type="similarity">
    <text evidence="2 7">Belongs to the ferroportin (FP) (TC 2.A.100) family. SLC40A subfamily.</text>
</comment>
<dbReference type="InterPro" id="IPR009716">
    <property type="entry name" value="Ferroportin-1"/>
</dbReference>
<dbReference type="RefSeq" id="XP_033385963.1">
    <property type="nucleotide sequence ID" value="XM_033527532.1"/>
</dbReference>
<dbReference type="InterPro" id="IPR036259">
    <property type="entry name" value="MFS_trans_sf"/>
</dbReference>
<comment type="subcellular location">
    <subcellularLocation>
        <location evidence="1 7">Membrane</location>
        <topology evidence="1 7">Multi-pass membrane protein</topology>
    </subcellularLocation>
</comment>
<dbReference type="PANTHER" id="PTHR11660:SF57">
    <property type="entry name" value="SOLUTE CARRIER FAMILY 40 MEMBER"/>
    <property type="match status" value="1"/>
</dbReference>
<feature type="transmembrane region" description="Helical" evidence="7">
    <location>
        <begin position="109"/>
        <end position="129"/>
    </location>
</feature>
<dbReference type="AlphaFoldDB" id="A0A6A5XZC4"/>
<dbReference type="EMBL" id="ML978068">
    <property type="protein sequence ID" value="KAF2017624.1"/>
    <property type="molecule type" value="Genomic_DNA"/>
</dbReference>
<evidence type="ECO:0000256" key="3">
    <source>
        <dbReference type="ARBA" id="ARBA00022448"/>
    </source>
</evidence>
<dbReference type="Proteomes" id="UP000799778">
    <property type="component" value="Unassembled WGS sequence"/>
</dbReference>
<gene>
    <name evidence="9" type="ORF">BU24DRAFT_420667</name>
</gene>
<evidence type="ECO:0000256" key="2">
    <source>
        <dbReference type="ARBA" id="ARBA00006279"/>
    </source>
</evidence>
<dbReference type="GeneID" id="54284929"/>
<dbReference type="SUPFAM" id="SSF103473">
    <property type="entry name" value="MFS general substrate transporter"/>
    <property type="match status" value="1"/>
</dbReference>
<evidence type="ECO:0000313" key="9">
    <source>
        <dbReference type="EMBL" id="KAF2017624.1"/>
    </source>
</evidence>
<keyword evidence="4 7" id="KW-0812">Transmembrane</keyword>
<proteinExistence type="inferred from homology"/>
<reference evidence="9" key="1">
    <citation type="journal article" date="2020" name="Stud. Mycol.">
        <title>101 Dothideomycetes genomes: a test case for predicting lifestyles and emergence of pathogens.</title>
        <authorList>
            <person name="Haridas S."/>
            <person name="Albert R."/>
            <person name="Binder M."/>
            <person name="Bloem J."/>
            <person name="Labutti K."/>
            <person name="Salamov A."/>
            <person name="Andreopoulos B."/>
            <person name="Baker S."/>
            <person name="Barry K."/>
            <person name="Bills G."/>
            <person name="Bluhm B."/>
            <person name="Cannon C."/>
            <person name="Castanera R."/>
            <person name="Culley D."/>
            <person name="Daum C."/>
            <person name="Ezra D."/>
            <person name="Gonzalez J."/>
            <person name="Henrissat B."/>
            <person name="Kuo A."/>
            <person name="Liang C."/>
            <person name="Lipzen A."/>
            <person name="Lutzoni F."/>
            <person name="Magnuson J."/>
            <person name="Mondo S."/>
            <person name="Nolan M."/>
            <person name="Ohm R."/>
            <person name="Pangilinan J."/>
            <person name="Park H.-J."/>
            <person name="Ramirez L."/>
            <person name="Alfaro M."/>
            <person name="Sun H."/>
            <person name="Tritt A."/>
            <person name="Yoshinaga Y."/>
            <person name="Zwiers L.-H."/>
            <person name="Turgeon B."/>
            <person name="Goodwin S."/>
            <person name="Spatafora J."/>
            <person name="Crous P."/>
            <person name="Grigoriev I."/>
        </authorList>
    </citation>
    <scope>NUCLEOTIDE SEQUENCE</scope>
    <source>
        <strain evidence="9">CBS 175.79</strain>
    </source>
</reference>
<evidence type="ECO:0000256" key="5">
    <source>
        <dbReference type="ARBA" id="ARBA00022989"/>
    </source>
</evidence>
<evidence type="ECO:0000313" key="10">
    <source>
        <dbReference type="Proteomes" id="UP000799778"/>
    </source>
</evidence>
<evidence type="ECO:0000256" key="1">
    <source>
        <dbReference type="ARBA" id="ARBA00004141"/>
    </source>
</evidence>
<feature type="region of interest" description="Disordered" evidence="8">
    <location>
        <begin position="1"/>
        <end position="33"/>
    </location>
</feature>
<keyword evidence="6 7" id="KW-0472">Membrane</keyword>
<protein>
    <recommendedName>
        <fullName evidence="7">Solute carrier family 40 member</fullName>
    </recommendedName>
</protein>
<feature type="transmembrane region" description="Helical" evidence="7">
    <location>
        <begin position="51"/>
        <end position="71"/>
    </location>
</feature>
<comment type="function">
    <text evidence="7">May be involved in iron transport and iron homeostasis.</text>
</comment>